<dbReference type="Proteomes" id="UP000011115">
    <property type="component" value="Unassembled WGS sequence"/>
</dbReference>
<proteinExistence type="predicted"/>
<dbReference type="AlphaFoldDB" id="M1A7Q0"/>
<accession>M1A7Q0</accession>
<reference evidence="2" key="1">
    <citation type="journal article" date="2011" name="Nature">
        <title>Genome sequence and analysis of the tuber crop potato.</title>
        <authorList>
            <consortium name="The Potato Genome Sequencing Consortium"/>
        </authorList>
    </citation>
    <scope>NUCLEOTIDE SEQUENCE [LARGE SCALE GENOMIC DNA]</scope>
    <source>
        <strain evidence="2">cv. DM1-3 516 R44</strain>
    </source>
</reference>
<organism evidence="1 2">
    <name type="scientific">Solanum tuberosum</name>
    <name type="common">Potato</name>
    <dbReference type="NCBI Taxonomy" id="4113"/>
    <lineage>
        <taxon>Eukaryota</taxon>
        <taxon>Viridiplantae</taxon>
        <taxon>Streptophyta</taxon>
        <taxon>Embryophyta</taxon>
        <taxon>Tracheophyta</taxon>
        <taxon>Spermatophyta</taxon>
        <taxon>Magnoliopsida</taxon>
        <taxon>eudicotyledons</taxon>
        <taxon>Gunneridae</taxon>
        <taxon>Pentapetalae</taxon>
        <taxon>asterids</taxon>
        <taxon>lamiids</taxon>
        <taxon>Solanales</taxon>
        <taxon>Solanaceae</taxon>
        <taxon>Solanoideae</taxon>
        <taxon>Solaneae</taxon>
        <taxon>Solanum</taxon>
    </lineage>
</organism>
<protein>
    <submittedName>
        <fullName evidence="1">Uncharacterized protein</fullName>
    </submittedName>
</protein>
<dbReference type="InParanoid" id="M1A7Q0"/>
<dbReference type="HOGENOM" id="CLU_3128091_0_0_1"/>
<dbReference type="PaxDb" id="4113-PGSC0003DMT400016474"/>
<evidence type="ECO:0000313" key="2">
    <source>
        <dbReference type="Proteomes" id="UP000011115"/>
    </source>
</evidence>
<name>M1A7Q0_SOLTU</name>
<sequence length="50" mass="5689">MFRTIVLEEEKILERAALGTKHPELVWSREGSHQGCDVDNLPGCFHDLNP</sequence>
<reference evidence="1" key="2">
    <citation type="submission" date="2015-06" db="UniProtKB">
        <authorList>
            <consortium name="EnsemblPlants"/>
        </authorList>
    </citation>
    <scope>IDENTIFICATION</scope>
    <source>
        <strain evidence="1">DM1-3 516 R44</strain>
    </source>
</reference>
<dbReference type="Gramene" id="PGSC0003DMT400016474">
    <property type="protein sequence ID" value="PGSC0003DMT400016474"/>
    <property type="gene ID" value="PGSC0003DMG401006439"/>
</dbReference>
<evidence type="ECO:0000313" key="1">
    <source>
        <dbReference type="EnsemblPlants" id="PGSC0003DMT400016474"/>
    </source>
</evidence>
<keyword evidence="2" id="KW-1185">Reference proteome</keyword>
<dbReference type="EnsemblPlants" id="PGSC0003DMT400016474">
    <property type="protein sequence ID" value="PGSC0003DMT400016474"/>
    <property type="gene ID" value="PGSC0003DMG401006439"/>
</dbReference>